<sequence>MTPIPRPSRSSTRTPVRSHMSPSTPKTTNRTVPPLSTSNKPEARRASISIPSVLSQSKTSAVPGLPTELLLHILAELDIPNLCKIRLVSRRFRRLSNLTLAPQIEEIVEKMEAEREQLHTIVEEAQITKRPMLRHYRQWLRNVHSNEVTEATWYAKPPEELKVVCECLCILKGVKEPPKTSLPNSTPSKLSSSSSTTTSTTDLTADPTDPSTNRLTWATIRKHMSRYDFKTWITSLRTSVDTIPFSAIGRVEQIIINDPHITYERLREVSTAGYNLLILVAACLQYCAIAEELKVKRNEFLVLDKEVARLEMFLSALEGDDAAVAIIAQAAKL</sequence>
<dbReference type="PANTHER" id="PTHR10676:SF343">
    <property type="entry name" value="DYNEIN AXONEMAL HEAVY CHAIN 10"/>
    <property type="match status" value="1"/>
</dbReference>
<dbReference type="InterPro" id="IPR001810">
    <property type="entry name" value="F-box_dom"/>
</dbReference>
<dbReference type="Proteomes" id="UP001212841">
    <property type="component" value="Unassembled WGS sequence"/>
</dbReference>
<protein>
    <submittedName>
        <fullName evidence="3">Dynein heavy chain 10, axonemal</fullName>
    </submittedName>
</protein>
<name>A0AAD5S6P3_9FUNG</name>
<dbReference type="InterPro" id="IPR036047">
    <property type="entry name" value="F-box-like_dom_sf"/>
</dbReference>
<organism evidence="3 4">
    <name type="scientific">Rhizophlyctis rosea</name>
    <dbReference type="NCBI Taxonomy" id="64517"/>
    <lineage>
        <taxon>Eukaryota</taxon>
        <taxon>Fungi</taxon>
        <taxon>Fungi incertae sedis</taxon>
        <taxon>Chytridiomycota</taxon>
        <taxon>Chytridiomycota incertae sedis</taxon>
        <taxon>Chytridiomycetes</taxon>
        <taxon>Rhizophlyctidales</taxon>
        <taxon>Rhizophlyctidaceae</taxon>
        <taxon>Rhizophlyctis</taxon>
    </lineage>
</organism>
<feature type="compositionally biased region" description="Low complexity" evidence="1">
    <location>
        <begin position="181"/>
        <end position="210"/>
    </location>
</feature>
<dbReference type="GO" id="GO:0051959">
    <property type="term" value="F:dynein light intermediate chain binding"/>
    <property type="evidence" value="ECO:0007669"/>
    <property type="project" value="InterPro"/>
</dbReference>
<dbReference type="InterPro" id="IPR026983">
    <property type="entry name" value="DHC"/>
</dbReference>
<feature type="domain" description="F-box" evidence="2">
    <location>
        <begin position="59"/>
        <end position="111"/>
    </location>
</feature>
<keyword evidence="4" id="KW-1185">Reference proteome</keyword>
<feature type="compositionally biased region" description="Polar residues" evidence="1">
    <location>
        <begin position="20"/>
        <end position="40"/>
    </location>
</feature>
<gene>
    <name evidence="3" type="primary">DNAH10_1</name>
    <name evidence="3" type="ORF">HK097_001390</name>
</gene>
<feature type="compositionally biased region" description="Polar residues" evidence="1">
    <location>
        <begin position="49"/>
        <end position="60"/>
    </location>
</feature>
<proteinExistence type="predicted"/>
<dbReference type="GO" id="GO:0045505">
    <property type="term" value="F:dynein intermediate chain binding"/>
    <property type="evidence" value="ECO:0007669"/>
    <property type="project" value="InterPro"/>
</dbReference>
<evidence type="ECO:0000259" key="2">
    <source>
        <dbReference type="PROSITE" id="PS50181"/>
    </source>
</evidence>
<feature type="compositionally biased region" description="Low complexity" evidence="1">
    <location>
        <begin position="7"/>
        <end position="18"/>
    </location>
</feature>
<evidence type="ECO:0000256" key="1">
    <source>
        <dbReference type="SAM" id="MobiDB-lite"/>
    </source>
</evidence>
<dbReference type="GO" id="GO:0008569">
    <property type="term" value="F:minus-end-directed microtubule motor activity"/>
    <property type="evidence" value="ECO:0007669"/>
    <property type="project" value="TreeGrafter"/>
</dbReference>
<reference evidence="3" key="1">
    <citation type="submission" date="2020-05" db="EMBL/GenBank/DDBJ databases">
        <title>Phylogenomic resolution of chytrid fungi.</title>
        <authorList>
            <person name="Stajich J.E."/>
            <person name="Amses K."/>
            <person name="Simmons R."/>
            <person name="Seto K."/>
            <person name="Myers J."/>
            <person name="Bonds A."/>
            <person name="Quandt C.A."/>
            <person name="Barry K."/>
            <person name="Liu P."/>
            <person name="Grigoriev I."/>
            <person name="Longcore J.E."/>
            <person name="James T.Y."/>
        </authorList>
    </citation>
    <scope>NUCLEOTIDE SEQUENCE</scope>
    <source>
        <strain evidence="3">JEL0318</strain>
    </source>
</reference>
<dbReference type="PROSITE" id="PS50181">
    <property type="entry name" value="FBOX"/>
    <property type="match status" value="1"/>
</dbReference>
<evidence type="ECO:0000313" key="3">
    <source>
        <dbReference type="EMBL" id="KAJ3044680.1"/>
    </source>
</evidence>
<dbReference type="AlphaFoldDB" id="A0AAD5S6P3"/>
<feature type="region of interest" description="Disordered" evidence="1">
    <location>
        <begin position="1"/>
        <end position="60"/>
    </location>
</feature>
<dbReference type="Gene3D" id="1.20.920.60">
    <property type="match status" value="1"/>
</dbReference>
<dbReference type="GO" id="GO:0060294">
    <property type="term" value="P:cilium movement involved in cell motility"/>
    <property type="evidence" value="ECO:0007669"/>
    <property type="project" value="TreeGrafter"/>
</dbReference>
<dbReference type="PANTHER" id="PTHR10676">
    <property type="entry name" value="DYNEIN HEAVY CHAIN FAMILY PROTEIN"/>
    <property type="match status" value="1"/>
</dbReference>
<dbReference type="EMBL" id="JADGJD010001276">
    <property type="protein sequence ID" value="KAJ3044680.1"/>
    <property type="molecule type" value="Genomic_DNA"/>
</dbReference>
<dbReference type="GO" id="GO:0030286">
    <property type="term" value="C:dynein complex"/>
    <property type="evidence" value="ECO:0007669"/>
    <property type="project" value="InterPro"/>
</dbReference>
<dbReference type="Pfam" id="PF12937">
    <property type="entry name" value="F-box-like"/>
    <property type="match status" value="1"/>
</dbReference>
<accession>A0AAD5S6P3</accession>
<dbReference type="SUPFAM" id="SSF81383">
    <property type="entry name" value="F-box domain"/>
    <property type="match status" value="1"/>
</dbReference>
<dbReference type="GO" id="GO:0097729">
    <property type="term" value="C:9+2 motile cilium"/>
    <property type="evidence" value="ECO:0007669"/>
    <property type="project" value="TreeGrafter"/>
</dbReference>
<dbReference type="SMART" id="SM00256">
    <property type="entry name" value="FBOX"/>
    <property type="match status" value="1"/>
</dbReference>
<dbReference type="Gene3D" id="1.20.1280.50">
    <property type="match status" value="1"/>
</dbReference>
<evidence type="ECO:0000313" key="4">
    <source>
        <dbReference type="Proteomes" id="UP001212841"/>
    </source>
</evidence>
<comment type="caution">
    <text evidence="3">The sequence shown here is derived from an EMBL/GenBank/DDBJ whole genome shotgun (WGS) entry which is preliminary data.</text>
</comment>
<feature type="region of interest" description="Disordered" evidence="1">
    <location>
        <begin position="178"/>
        <end position="210"/>
    </location>
</feature>